<evidence type="ECO:0000256" key="1">
    <source>
        <dbReference type="SAM" id="Coils"/>
    </source>
</evidence>
<evidence type="ECO:0000313" key="3">
    <source>
        <dbReference type="Proteomes" id="UP000789901"/>
    </source>
</evidence>
<comment type="caution">
    <text evidence="2">The sequence shown here is derived from an EMBL/GenBank/DDBJ whole genome shotgun (WGS) entry which is preliminary data.</text>
</comment>
<organism evidence="2 3">
    <name type="scientific">Gigaspora margarita</name>
    <dbReference type="NCBI Taxonomy" id="4874"/>
    <lineage>
        <taxon>Eukaryota</taxon>
        <taxon>Fungi</taxon>
        <taxon>Fungi incertae sedis</taxon>
        <taxon>Mucoromycota</taxon>
        <taxon>Glomeromycotina</taxon>
        <taxon>Glomeromycetes</taxon>
        <taxon>Diversisporales</taxon>
        <taxon>Gigasporaceae</taxon>
        <taxon>Gigaspora</taxon>
    </lineage>
</organism>
<protein>
    <submittedName>
        <fullName evidence="2">10850_t:CDS:1</fullName>
    </submittedName>
</protein>
<dbReference type="EMBL" id="CAJVQB010040331">
    <property type="protein sequence ID" value="CAG8828286.1"/>
    <property type="molecule type" value="Genomic_DNA"/>
</dbReference>
<sequence length="263" mass="29852">ELKILMDRAEIDALQFLKSRKGHFGTWIGTHRNQTKTTIVIEIVLNVENFKNVLKIAYFNALNNYRQLYPNGAIGRKEKEKNLWKQKKSIKFLVFVKIKFDKVDNTDIPRATSTNVPISNIHISNASISNVPIFNAPISDVFISNVPISNVPISNIAISNVPISNVPISNAPISNAPISNAPISNVPISNVPALVLTDDDFNLEWLESVRQEFYEEFLKHRMSKLEKTLNQIIELEKENGHLQYENRLLKADKSLLGHENDIL</sequence>
<feature type="coiled-coil region" evidence="1">
    <location>
        <begin position="218"/>
        <end position="245"/>
    </location>
</feature>
<keyword evidence="3" id="KW-1185">Reference proteome</keyword>
<dbReference type="Proteomes" id="UP000789901">
    <property type="component" value="Unassembled WGS sequence"/>
</dbReference>
<feature type="non-terminal residue" evidence="2">
    <location>
        <position position="1"/>
    </location>
</feature>
<reference evidence="2 3" key="1">
    <citation type="submission" date="2021-06" db="EMBL/GenBank/DDBJ databases">
        <authorList>
            <person name="Kallberg Y."/>
            <person name="Tangrot J."/>
            <person name="Rosling A."/>
        </authorList>
    </citation>
    <scope>NUCLEOTIDE SEQUENCE [LARGE SCALE GENOMIC DNA]</scope>
    <source>
        <strain evidence="2 3">120-4 pot B 10/14</strain>
    </source>
</reference>
<gene>
    <name evidence="2" type="ORF">GMARGA_LOCUS29656</name>
</gene>
<evidence type="ECO:0000313" key="2">
    <source>
        <dbReference type="EMBL" id="CAG8828286.1"/>
    </source>
</evidence>
<accession>A0ABN7WE16</accession>
<proteinExistence type="predicted"/>
<name>A0ABN7WE16_GIGMA</name>
<keyword evidence="1" id="KW-0175">Coiled coil</keyword>
<dbReference type="SUPFAM" id="SSF141571">
    <property type="entry name" value="Pentapeptide repeat-like"/>
    <property type="match status" value="1"/>
</dbReference>